<dbReference type="Proteomes" id="UP000018948">
    <property type="component" value="Unassembled WGS sequence"/>
</dbReference>
<comment type="caution">
    <text evidence="2">The sequence shown here is derived from an EMBL/GenBank/DDBJ whole genome shotgun (WGS) entry which is preliminary data.</text>
</comment>
<dbReference type="AlphaFoldDB" id="W2ZV31"/>
<organism evidence="2 3">
    <name type="scientific">Phytophthora nicotianae P10297</name>
    <dbReference type="NCBI Taxonomy" id="1317064"/>
    <lineage>
        <taxon>Eukaryota</taxon>
        <taxon>Sar</taxon>
        <taxon>Stramenopiles</taxon>
        <taxon>Oomycota</taxon>
        <taxon>Peronosporomycetes</taxon>
        <taxon>Peronosporales</taxon>
        <taxon>Peronosporaceae</taxon>
        <taxon>Phytophthora</taxon>
    </lineage>
</organism>
<reference evidence="2 3" key="1">
    <citation type="submission" date="2013-11" db="EMBL/GenBank/DDBJ databases">
        <title>The Genome Sequence of Phytophthora parasitica P10297.</title>
        <authorList>
            <consortium name="The Broad Institute Genomics Platform"/>
            <person name="Russ C."/>
            <person name="Tyler B."/>
            <person name="Panabieres F."/>
            <person name="Shan W."/>
            <person name="Tripathy S."/>
            <person name="Grunwald N."/>
            <person name="Machado M."/>
            <person name="Johnson C.S."/>
            <person name="Walker B."/>
            <person name="Young S.K."/>
            <person name="Zeng Q."/>
            <person name="Gargeya S."/>
            <person name="Fitzgerald M."/>
            <person name="Haas B."/>
            <person name="Abouelleil A."/>
            <person name="Allen A.W."/>
            <person name="Alvarado L."/>
            <person name="Arachchi H.M."/>
            <person name="Berlin A.M."/>
            <person name="Chapman S.B."/>
            <person name="Gainer-Dewar J."/>
            <person name="Goldberg J."/>
            <person name="Griggs A."/>
            <person name="Gujja S."/>
            <person name="Hansen M."/>
            <person name="Howarth C."/>
            <person name="Imamovic A."/>
            <person name="Ireland A."/>
            <person name="Larimer J."/>
            <person name="McCowan C."/>
            <person name="Murphy C."/>
            <person name="Pearson M."/>
            <person name="Poon T.W."/>
            <person name="Priest M."/>
            <person name="Roberts A."/>
            <person name="Saif S."/>
            <person name="Shea T."/>
            <person name="Sisk P."/>
            <person name="Sykes S."/>
            <person name="Wortman J."/>
            <person name="Nusbaum C."/>
            <person name="Birren B."/>
        </authorList>
    </citation>
    <scope>NUCLEOTIDE SEQUENCE [LARGE SCALE GENOMIC DNA]</scope>
    <source>
        <strain evidence="2 3">P10297</strain>
    </source>
</reference>
<evidence type="ECO:0000313" key="2">
    <source>
        <dbReference type="EMBL" id="ETP50885.1"/>
    </source>
</evidence>
<evidence type="ECO:0000313" key="3">
    <source>
        <dbReference type="Proteomes" id="UP000018948"/>
    </source>
</evidence>
<proteinExistence type="predicted"/>
<name>W2ZV31_PHYNI</name>
<evidence type="ECO:0000256" key="1">
    <source>
        <dbReference type="SAM" id="MobiDB-lite"/>
    </source>
</evidence>
<protein>
    <submittedName>
        <fullName evidence="2">Uncharacterized protein</fullName>
    </submittedName>
</protein>
<sequence length="861" mass="96237">ENTKMASANVRIASCAFLRFGCSEHVLFAPTYTRSNKKRNAKLLRCFPHCCPSHIPRSYCGCSLHILITFESEDAAAAADRNRDLVVCARFESTTTSAIAGAGDVATAMSPEATVALPAHAITASELTATESDWLRAEKANTEYQRQVPKNTILYELNNCSNPMWYYSYESGSTKAQRRMKHVLAAYVLALHTGTRKNIYDTDAGTSNKGVRLATVITRLESPSFTMVSYRRQNDKSRSGLQHTPPRTEEKECPAELEEKLPVHPPKFESPLPSLAHVFQRNLAVRQNDESIQWIQYPVRRDETGLSDVASVTAREAASRQLQDGPKPEISDLAHRSQYLCCPLCQGDITLNSSAHRFETLDLLQPLLLLQVFMKSVPISAFTFCFGELNYKIQQWLARMPPVNQEQPCNTGMQEAELKLMKEVASTFSLDRIVIGGVQQIVAEVIYRAREERVLRSCANMLLSAFSSKRFQDIIAKASSSGVLEQQEDGDHSSRISCEKLYHLVAEAFDELEQLLLHQHDNRYSSIFALVDDVLSLIYSEPRYNSLRSAVSEILLHKENSIKVMLQDLYQVFEGCAQISRDELWSLERLNDQVKSRANLIAHSESLENDILLSTKGSMTGLDHHRCPKNTIWSWSEGWNRRWFLDSTTLSIQPSCSPASSAHNPNPSLLSTLALIRNCGSLDLMMEGSRLTVKASMFESTPLDTPASTVLELDGQTHKFEVLPCGLHAIAASVLFGDSWNMSTYTGYVAGGGRSVEILLTLPPRLHANQRFEKLTSRHPYPGMELARQLRVQLWLNSGVEPCKDYLTMLAGISVASLHPQHFGVRGFQKSSINHSSEALNWSMILQIYATYVAAPTCTSD</sequence>
<dbReference type="EMBL" id="ANIY01000913">
    <property type="protein sequence ID" value="ETP50885.1"/>
    <property type="molecule type" value="Genomic_DNA"/>
</dbReference>
<dbReference type="OrthoDB" id="127187at2759"/>
<gene>
    <name evidence="2" type="ORF">F442_03898</name>
</gene>
<accession>W2ZV31</accession>
<feature type="non-terminal residue" evidence="2">
    <location>
        <position position="1"/>
    </location>
</feature>
<feature type="region of interest" description="Disordered" evidence="1">
    <location>
        <begin position="228"/>
        <end position="253"/>
    </location>
</feature>